<dbReference type="Pfam" id="PF00132">
    <property type="entry name" value="Hexapep"/>
    <property type="match status" value="1"/>
</dbReference>
<dbReference type="EMBL" id="DVGZ01000096">
    <property type="protein sequence ID" value="HIR47752.1"/>
    <property type="molecule type" value="Genomic_DNA"/>
</dbReference>
<dbReference type="InterPro" id="IPR001451">
    <property type="entry name" value="Hexapep"/>
</dbReference>
<dbReference type="Proteomes" id="UP000824242">
    <property type="component" value="Unassembled WGS sequence"/>
</dbReference>
<evidence type="ECO:0000313" key="2">
    <source>
        <dbReference type="Proteomes" id="UP000824242"/>
    </source>
</evidence>
<dbReference type="SUPFAM" id="SSF51161">
    <property type="entry name" value="Trimeric LpxA-like enzymes"/>
    <property type="match status" value="1"/>
</dbReference>
<gene>
    <name evidence="1" type="ORF">IAB89_08890</name>
</gene>
<dbReference type="CDD" id="cd04645">
    <property type="entry name" value="LbH_gamma_CA_like"/>
    <property type="match status" value="1"/>
</dbReference>
<sequence length="163" mass="17077">MKKPSIADSVFCAPGAQIVGDVTIGERSSVWYNAVLRGDCAPIVVGQDTNIQDAAVLHCSQKAPTIVGNGVTVGHAAILHSCTVGDHSLIGMGAIVLDQAIIGKECLIGAGALVTPRTSIPDGSLVVGSPARVKRMLTQEEKEQLRENALEYLSLSQEAMEEK</sequence>
<dbReference type="Gene3D" id="2.160.10.10">
    <property type="entry name" value="Hexapeptide repeat proteins"/>
    <property type="match status" value="1"/>
</dbReference>
<comment type="caution">
    <text evidence="1">The sequence shown here is derived from an EMBL/GenBank/DDBJ whole genome shotgun (WGS) entry which is preliminary data.</text>
</comment>
<dbReference type="InterPro" id="IPR047324">
    <property type="entry name" value="LbH_gamma_CA-like"/>
</dbReference>
<proteinExistence type="predicted"/>
<accession>A0A9D1AP95</accession>
<reference evidence="1" key="1">
    <citation type="submission" date="2020-10" db="EMBL/GenBank/DDBJ databases">
        <authorList>
            <person name="Gilroy R."/>
        </authorList>
    </citation>
    <scope>NUCLEOTIDE SEQUENCE</scope>
    <source>
        <strain evidence="1">ChiSxjej1B13-7958</strain>
    </source>
</reference>
<dbReference type="InterPro" id="IPR050484">
    <property type="entry name" value="Transf_Hexapept/Carb_Anhydrase"/>
</dbReference>
<reference evidence="1" key="2">
    <citation type="journal article" date="2021" name="PeerJ">
        <title>Extensive microbial diversity within the chicken gut microbiome revealed by metagenomics and culture.</title>
        <authorList>
            <person name="Gilroy R."/>
            <person name="Ravi A."/>
            <person name="Getino M."/>
            <person name="Pursley I."/>
            <person name="Horton D.L."/>
            <person name="Alikhan N.F."/>
            <person name="Baker D."/>
            <person name="Gharbi K."/>
            <person name="Hall N."/>
            <person name="Watson M."/>
            <person name="Adriaenssens E.M."/>
            <person name="Foster-Nyarko E."/>
            <person name="Jarju S."/>
            <person name="Secka A."/>
            <person name="Antonio M."/>
            <person name="Oren A."/>
            <person name="Chaudhuri R.R."/>
            <person name="La Ragione R."/>
            <person name="Hildebrand F."/>
            <person name="Pallen M.J."/>
        </authorList>
    </citation>
    <scope>NUCLEOTIDE SEQUENCE</scope>
    <source>
        <strain evidence="1">ChiSxjej1B13-7958</strain>
    </source>
</reference>
<dbReference type="AlphaFoldDB" id="A0A9D1AP95"/>
<evidence type="ECO:0000313" key="1">
    <source>
        <dbReference type="EMBL" id="HIR47752.1"/>
    </source>
</evidence>
<name>A0A9D1AP95_9FIRM</name>
<dbReference type="InterPro" id="IPR011004">
    <property type="entry name" value="Trimer_LpxA-like_sf"/>
</dbReference>
<dbReference type="PANTHER" id="PTHR13061:SF29">
    <property type="entry name" value="GAMMA CARBONIC ANHYDRASE-LIKE 1, MITOCHONDRIAL-RELATED"/>
    <property type="match status" value="1"/>
</dbReference>
<dbReference type="PANTHER" id="PTHR13061">
    <property type="entry name" value="DYNACTIN SUBUNIT P25"/>
    <property type="match status" value="1"/>
</dbReference>
<organism evidence="1 2">
    <name type="scientific">Candidatus Caccousia avicola</name>
    <dbReference type="NCBI Taxonomy" id="2840721"/>
    <lineage>
        <taxon>Bacteria</taxon>
        <taxon>Bacillati</taxon>
        <taxon>Bacillota</taxon>
        <taxon>Clostridia</taxon>
        <taxon>Eubacteriales</taxon>
        <taxon>Oscillospiraceae</taxon>
        <taxon>Oscillospiraceae incertae sedis</taxon>
        <taxon>Candidatus Caccousia</taxon>
    </lineage>
</organism>
<protein>
    <submittedName>
        <fullName evidence="1">Gamma carbonic anhydrase family protein</fullName>
    </submittedName>
</protein>